<dbReference type="HOGENOM" id="CLU_3327324_0_0_6"/>
<dbReference type="EMBL" id="CP001600">
    <property type="protein sequence ID" value="ACR69375.1"/>
    <property type="molecule type" value="Genomic_DNA"/>
</dbReference>
<accession>C5BFU7</accession>
<name>C5BFU7_EDWI9</name>
<sequence>MPERFLPPDGTMLNSLRGGDLMQKNKKTQKQTTSTTLK</sequence>
<dbReference type="AlphaFoldDB" id="C5BFU7"/>
<evidence type="ECO:0000313" key="2">
    <source>
        <dbReference type="EMBL" id="ACR69375.1"/>
    </source>
</evidence>
<reference evidence="3" key="1">
    <citation type="submission" date="2009-03" db="EMBL/GenBank/DDBJ databases">
        <title>Complete genome sequence of Edwardsiella ictaluri 93-146.</title>
        <authorList>
            <person name="Williams M.L."/>
            <person name="Gillaspy A.F."/>
            <person name="Dyer D.W."/>
            <person name="Thune R.L."/>
            <person name="Waldbieser G.C."/>
            <person name="Schuster S.C."/>
            <person name="Gipson J."/>
            <person name="Zaitshik J."/>
            <person name="Landry C."/>
            <person name="Lawrence M.L."/>
        </authorList>
    </citation>
    <scope>NUCLEOTIDE SEQUENCE [LARGE SCALE GENOMIC DNA]</scope>
    <source>
        <strain evidence="3">93-146</strain>
    </source>
</reference>
<dbReference type="Proteomes" id="UP000001485">
    <property type="component" value="Chromosome"/>
</dbReference>
<feature type="region of interest" description="Disordered" evidence="1">
    <location>
        <begin position="1"/>
        <end position="38"/>
    </location>
</feature>
<reference evidence="2 3" key="2">
    <citation type="journal article" date="2012" name="J. Bacteriol.">
        <title>Genome Sequence of Edwardsiella ictaluri 93-146, a Strain Associated with a Natural Channel Catfish Outbreak of Enteric Septicemia of Catfish.</title>
        <authorList>
            <person name="Williams M.L."/>
            <person name="Gillaspy A.F."/>
            <person name="Dyer D.W."/>
            <person name="Thune R.L."/>
            <person name="Waldbieser G.C."/>
            <person name="Schuster S.C."/>
            <person name="Gipson J."/>
            <person name="Zaitshik J."/>
            <person name="Landry C."/>
            <person name="Banes M.M."/>
            <person name="Lawrence M.L."/>
        </authorList>
    </citation>
    <scope>NUCLEOTIDE SEQUENCE [LARGE SCALE GENOMIC DNA]</scope>
    <source>
        <strain evidence="2 3">93-146</strain>
    </source>
</reference>
<evidence type="ECO:0000256" key="1">
    <source>
        <dbReference type="SAM" id="MobiDB-lite"/>
    </source>
</evidence>
<gene>
    <name evidence="2" type="ordered locus">NT01EI_2201</name>
</gene>
<dbReference type="KEGG" id="eic:NT01EI_2201"/>
<organism evidence="2 3">
    <name type="scientific">Edwardsiella ictaluri (strain 93-146)</name>
    <dbReference type="NCBI Taxonomy" id="634503"/>
    <lineage>
        <taxon>Bacteria</taxon>
        <taxon>Pseudomonadati</taxon>
        <taxon>Pseudomonadota</taxon>
        <taxon>Gammaproteobacteria</taxon>
        <taxon>Enterobacterales</taxon>
        <taxon>Hafniaceae</taxon>
        <taxon>Edwardsiella</taxon>
    </lineage>
</organism>
<protein>
    <submittedName>
        <fullName evidence="2">Uncharacterized protein</fullName>
    </submittedName>
</protein>
<proteinExistence type="predicted"/>
<evidence type="ECO:0000313" key="3">
    <source>
        <dbReference type="Proteomes" id="UP000001485"/>
    </source>
</evidence>